<accession>A0ACB8RFP5</accession>
<sequence length="156" mass="17526">MDIDVVDPFDSDIGTPPSPTPFQSATQLYAAYRTLPFEVRSSTLVCKGFYALGVPLQYRVVFIRSKDRAHRLQQILSEYKGSMMATGHVKAALVFQVHHYIIDPSPRSSQQLLDLAGCFPNLVSFTCRHAHALFVNRFQGLSFIAVRVEGNLRVPR</sequence>
<comment type="caution">
    <text evidence="1">The sequence shown here is derived from an EMBL/GenBank/DDBJ whole genome shotgun (WGS) entry which is preliminary data.</text>
</comment>
<gene>
    <name evidence="1" type="ORF">FA95DRAFT_1609858</name>
</gene>
<reference evidence="1" key="1">
    <citation type="submission" date="2021-02" db="EMBL/GenBank/DDBJ databases">
        <authorList>
            <consortium name="DOE Joint Genome Institute"/>
            <person name="Ahrendt S."/>
            <person name="Looney B.P."/>
            <person name="Miyauchi S."/>
            <person name="Morin E."/>
            <person name="Drula E."/>
            <person name="Courty P.E."/>
            <person name="Chicoki N."/>
            <person name="Fauchery L."/>
            <person name="Kohler A."/>
            <person name="Kuo A."/>
            <person name="Labutti K."/>
            <person name="Pangilinan J."/>
            <person name="Lipzen A."/>
            <person name="Riley R."/>
            <person name="Andreopoulos W."/>
            <person name="He G."/>
            <person name="Johnson J."/>
            <person name="Barry K.W."/>
            <person name="Grigoriev I.V."/>
            <person name="Nagy L."/>
            <person name="Hibbett D."/>
            <person name="Henrissat B."/>
            <person name="Matheny P.B."/>
            <person name="Labbe J."/>
            <person name="Martin F."/>
        </authorList>
    </citation>
    <scope>NUCLEOTIDE SEQUENCE</scope>
    <source>
        <strain evidence="1">FP105234-sp</strain>
    </source>
</reference>
<name>A0ACB8RFP5_9AGAM</name>
<reference evidence="1" key="2">
    <citation type="journal article" date="2022" name="New Phytol.">
        <title>Evolutionary transition to the ectomycorrhizal habit in the genomes of a hyperdiverse lineage of mushroom-forming fungi.</title>
        <authorList>
            <person name="Looney B."/>
            <person name="Miyauchi S."/>
            <person name="Morin E."/>
            <person name="Drula E."/>
            <person name="Courty P.E."/>
            <person name="Kohler A."/>
            <person name="Kuo A."/>
            <person name="LaButti K."/>
            <person name="Pangilinan J."/>
            <person name="Lipzen A."/>
            <person name="Riley R."/>
            <person name="Andreopoulos W."/>
            <person name="He G."/>
            <person name="Johnson J."/>
            <person name="Nolan M."/>
            <person name="Tritt A."/>
            <person name="Barry K.W."/>
            <person name="Grigoriev I.V."/>
            <person name="Nagy L.G."/>
            <person name="Hibbett D."/>
            <person name="Henrissat B."/>
            <person name="Matheny P.B."/>
            <person name="Labbe J."/>
            <person name="Martin F.M."/>
        </authorList>
    </citation>
    <scope>NUCLEOTIDE SEQUENCE</scope>
    <source>
        <strain evidence="1">FP105234-sp</strain>
    </source>
</reference>
<evidence type="ECO:0000313" key="1">
    <source>
        <dbReference type="EMBL" id="KAI0042830.1"/>
    </source>
</evidence>
<dbReference type="EMBL" id="MU276045">
    <property type="protein sequence ID" value="KAI0042830.1"/>
    <property type="molecule type" value="Genomic_DNA"/>
</dbReference>
<proteinExistence type="predicted"/>
<organism evidence="1 2">
    <name type="scientific">Auriscalpium vulgare</name>
    <dbReference type="NCBI Taxonomy" id="40419"/>
    <lineage>
        <taxon>Eukaryota</taxon>
        <taxon>Fungi</taxon>
        <taxon>Dikarya</taxon>
        <taxon>Basidiomycota</taxon>
        <taxon>Agaricomycotina</taxon>
        <taxon>Agaricomycetes</taxon>
        <taxon>Russulales</taxon>
        <taxon>Auriscalpiaceae</taxon>
        <taxon>Auriscalpium</taxon>
    </lineage>
</organism>
<dbReference type="Proteomes" id="UP000814033">
    <property type="component" value="Unassembled WGS sequence"/>
</dbReference>
<keyword evidence="2" id="KW-1185">Reference proteome</keyword>
<evidence type="ECO:0000313" key="2">
    <source>
        <dbReference type="Proteomes" id="UP000814033"/>
    </source>
</evidence>
<protein>
    <submittedName>
        <fullName evidence="1">Uncharacterized protein</fullName>
    </submittedName>
</protein>